<gene>
    <name evidence="1" type="ORF">AB4Y32_05520</name>
</gene>
<evidence type="ECO:0000313" key="2">
    <source>
        <dbReference type="Proteomes" id="UP001558850"/>
    </source>
</evidence>
<accession>A0ACC6TV89</accession>
<proteinExistence type="predicted"/>
<reference evidence="1" key="1">
    <citation type="submission" date="2024-07" db="EMBL/GenBank/DDBJ databases">
        <title>A survey of Mimosa microsymbionts across Brazilian biomes reveals a high diversity of Paraburkholderia nodulating endemic species, but also that Cupriavidus is common as a symbiont of widespread species.</title>
        <authorList>
            <person name="Rouws L."/>
            <person name="Barauna A."/>
            <person name="Beukes C."/>
            <person name="Rouws J.R.C."/>
            <person name="De Faria S.M."/>
            <person name="Gross E."/>
            <person name="Bueno Dos Reis Junior F."/>
            <person name="Simon M.F."/>
            <person name="Maluk M."/>
            <person name="Odee D.W."/>
            <person name="Kenicer G."/>
            <person name="Young J.P.W."/>
            <person name="Reis V.M."/>
            <person name="Zilli J."/>
            <person name="James E.K."/>
        </authorList>
    </citation>
    <scope>NUCLEOTIDE SEQUENCE</scope>
    <source>
        <strain evidence="1">EG181B</strain>
    </source>
</reference>
<sequence length="46" mass="5173">MGPPFKSSDRATPFTLQLAPLVPGVNTVIRLMNVLRAFCRWRTRAS</sequence>
<name>A0ACC6TV89_9BURK</name>
<dbReference type="Proteomes" id="UP001558850">
    <property type="component" value="Unassembled WGS sequence"/>
</dbReference>
<dbReference type="EMBL" id="JBFRCH010000002">
    <property type="protein sequence ID" value="MEX3931271.1"/>
    <property type="molecule type" value="Genomic_DNA"/>
</dbReference>
<protein>
    <submittedName>
        <fullName evidence="1">Uncharacterized protein</fullName>
    </submittedName>
</protein>
<evidence type="ECO:0000313" key="1">
    <source>
        <dbReference type="EMBL" id="MEX3931271.1"/>
    </source>
</evidence>
<organism evidence="1 2">
    <name type="scientific">Paraburkholderia phymatum</name>
    <dbReference type="NCBI Taxonomy" id="148447"/>
    <lineage>
        <taxon>Bacteria</taxon>
        <taxon>Pseudomonadati</taxon>
        <taxon>Pseudomonadota</taxon>
        <taxon>Betaproteobacteria</taxon>
        <taxon>Burkholderiales</taxon>
        <taxon>Burkholderiaceae</taxon>
        <taxon>Paraburkholderia</taxon>
    </lineage>
</organism>
<keyword evidence="2" id="KW-1185">Reference proteome</keyword>
<comment type="caution">
    <text evidence="1">The sequence shown here is derived from an EMBL/GenBank/DDBJ whole genome shotgun (WGS) entry which is preliminary data.</text>
</comment>